<evidence type="ECO:0000313" key="5">
    <source>
        <dbReference type="Proteomes" id="UP000251670"/>
    </source>
</evidence>
<keyword evidence="1" id="KW-0732">Signal</keyword>
<reference evidence="2 4" key="1">
    <citation type="submission" date="2016-10" db="EMBL/GenBank/DDBJ databases">
        <authorList>
            <person name="Varghese N."/>
            <person name="Submissions S."/>
        </authorList>
    </citation>
    <scope>NUCLEOTIDE SEQUENCE [LARGE SCALE GENOMIC DNA]</scope>
    <source>
        <strain evidence="2 4">DSM 19299</strain>
    </source>
</reference>
<gene>
    <name evidence="3" type="ORF">NCTC13492_02179</name>
    <name evidence="2" type="ORF">SAMN05421542_4011</name>
</gene>
<dbReference type="AlphaFoldDB" id="A0A2X2WS41"/>
<protein>
    <recommendedName>
        <fullName evidence="6">YD repeat-containing protein</fullName>
    </recommendedName>
</protein>
<reference evidence="3 5" key="2">
    <citation type="submission" date="2018-06" db="EMBL/GenBank/DDBJ databases">
        <authorList>
            <consortium name="Pathogen Informatics"/>
            <person name="Doyle S."/>
        </authorList>
    </citation>
    <scope>NUCLEOTIDE SEQUENCE [LARGE SCALE GENOMIC DNA]</scope>
    <source>
        <strain evidence="3 5">NCTC13492</strain>
    </source>
</reference>
<evidence type="ECO:0000313" key="3">
    <source>
        <dbReference type="EMBL" id="SQB43304.1"/>
    </source>
</evidence>
<evidence type="ECO:0008006" key="6">
    <source>
        <dbReference type="Google" id="ProtNLM"/>
    </source>
</evidence>
<feature type="chain" id="PRO_5016684151" description="YD repeat-containing protein" evidence="1">
    <location>
        <begin position="19"/>
        <end position="1032"/>
    </location>
</feature>
<evidence type="ECO:0000313" key="2">
    <source>
        <dbReference type="EMBL" id="SDJ64678.1"/>
    </source>
</evidence>
<proteinExistence type="predicted"/>
<keyword evidence="4" id="KW-1185">Reference proteome</keyword>
<accession>A0A2X2WS41</accession>
<evidence type="ECO:0000256" key="1">
    <source>
        <dbReference type="SAM" id="SignalP"/>
    </source>
</evidence>
<dbReference type="Proteomes" id="UP000251670">
    <property type="component" value="Unassembled WGS sequence"/>
</dbReference>
<dbReference type="EMBL" id="UAWB01000004">
    <property type="protein sequence ID" value="SQB43304.1"/>
    <property type="molecule type" value="Genomic_DNA"/>
</dbReference>
<name>A0A2X2WS41_CHRJE</name>
<organism evidence="3 5">
    <name type="scientific">Chryseobacterium jejuense</name>
    <dbReference type="NCBI Taxonomy" id="445960"/>
    <lineage>
        <taxon>Bacteria</taxon>
        <taxon>Pseudomonadati</taxon>
        <taxon>Bacteroidota</taxon>
        <taxon>Flavobacteriia</taxon>
        <taxon>Flavobacteriales</taxon>
        <taxon>Weeksellaceae</taxon>
        <taxon>Chryseobacterium group</taxon>
        <taxon>Chryseobacterium</taxon>
    </lineage>
</organism>
<dbReference type="STRING" id="445960.SAMN05421542_4011"/>
<evidence type="ECO:0000313" key="4">
    <source>
        <dbReference type="Proteomes" id="UP000199426"/>
    </source>
</evidence>
<dbReference type="EMBL" id="FNEG01000007">
    <property type="protein sequence ID" value="SDJ64678.1"/>
    <property type="molecule type" value="Genomic_DNA"/>
</dbReference>
<sequence>MKRLLILNIFLFFTKSFCQTVSTPSYTSTFPKTPAATEMERFGNIPVNLFTGGLDLQIPIFSSEKNNISLSYNSSGFIPGKKSNYVGYNWSLNYGGAITREVRGIADDFISDGNFNGFLYTVKNNPISNSSAFNNGYNYHLNNNYINIAGRFSELRADKFNFNFFGINGYFYIGNNGKPVVSSSTPNLIVNIDNFSYQDNFYCDPNPSGFSIVDGQGNEYYFGDNTNNVEVSYSLGHHLNPEQPSGVLPEARANYMISGWYLYKVKFANGEFLNINYKSRPLYFDASDFCIKNNYLPIKKNFGLSGSASNTQPYYELYLNVNQKNSTETTIYNGGSGFPFYQELPHYSIEVVKKVFPESIEIPDRFFIKFIYKTQQANVAENFDAYLLEFIEVKNKSQNTSNVDKFELRYNTSNKDYYFLTEIIKNTDQKHLFNYNLNTTFPKFNTFGTDYWGFWNGANATQNALIPNYQLNFSTGDITITGTSRASSNSLFDVALLNKVTYPTGGYSLFDYEPNSYAQKVTKNSSTNFIKQLVPNNDIAGGARIKKISSFDGNNTITKEYRYIKDFSSGNINGPSTGILYNDYRMVNFVDLNAGSSNSRTISEEATNINTTSLSSYHIGYSEVSELENNELKKKYFFSDYASNPDSLVYSQGPQVRFPPGVNVNPANYQQRYFLRYLDNKDNERGKLIREVFYKDGNNIVQENFNIYSSLKSHKLLSNNYVTLIETAVAWRMFYKFYGLPYVLKKSITKKYFGSSVVEEKSTNYFEGNLHLNLTKVIKEYSDNTEFKTTYLYAEDLRHGNQPQQNYPPYFSLPYMIGNNIVGVPLVTSNYKNNIFQNRTQTVYEHNPNNNLDLPKRSLYYTEDAMVAAPLDNGFGVTMVPGAFERFNEVVYDQYDSKENLVQYTTKDGISTVIIWGYNGTQPIAKIENAKLENIGQSLIDSIVNASNTDAAAERNNDETNLLNAFNTFKKDLGGYQITTYSYDPLIGVRSITPPSGIREVYLYDTAGRLKEVRENNQTGKLLKEFKYNYKQ</sequence>
<feature type="signal peptide" evidence="1">
    <location>
        <begin position="1"/>
        <end position="18"/>
    </location>
</feature>
<dbReference type="Proteomes" id="UP000199426">
    <property type="component" value="Unassembled WGS sequence"/>
</dbReference>